<dbReference type="SMART" id="SM01017">
    <property type="entry name" value="Arrestin_C"/>
    <property type="match status" value="1"/>
</dbReference>
<dbReference type="SUPFAM" id="SSF103657">
    <property type="entry name" value="BAR/IMD domain-like"/>
    <property type="match status" value="1"/>
</dbReference>
<dbReference type="PANTHER" id="PTHR31941:SF1">
    <property type="entry name" value="CYTOSKELETAL SIGNALING PROTEIN SLM1"/>
    <property type="match status" value="1"/>
</dbReference>
<evidence type="ECO:0000256" key="2">
    <source>
        <dbReference type="SAM" id="MobiDB-lite"/>
    </source>
</evidence>
<sequence>MPSLADIASGYPTRLLKRAHCKLQRTWLDNNIIVFRGNDHEAAGQLLKGTVVLCLCAPLKLENIHLKLIGTAHYTWTDAKVTATGISTHKVDKTLPFFEHRWPPFVGQTKGVTLPPGNYEWPFELMLGGDTTESVEGMREASIRYKLKATIARGKLQHDIHVYKPLRIIRTLDASALEFLHAMSIENIWPNKIEYSIVVPQKAIVFGSSIPLEMRFTPLMKGLELGDITIKLLEVHEIILHSTPGHSVREHHKEREIDHWTVSVTRDEHWRDIIDDDNGPEGWVVNSSLDLPKKLTRCLQDVNAKGIKIRHKLKLVVALNNPDGHVSELRATLPVMIFISPNMPLDEAGNLVRQLPNGTPTPTETTTMAPPSYDDHRLDQLYEDMEPFNLHSPIGGRSGVSSPLHIHSRAGSTDNLPALVEGALIQPDLLASRLHSMSLERQHRNNSWNSNLSAAGTVARTETGPHSGDESHLSPLASAPLTRHNSNDESSGPNTPPEHVDFLEITELSRVPSYHTAVKTPVKPLAPDMFALPDYQTAVSAPSSPPHSPQLTASTPSVTESPAYEIAPDPAPIPASAAATSPPPAPASRETTPSRQETLASIASDEAVPDTDPNTTAGLLAERLRAWKHAVVYLEEYMGAVEKIHKEQAKEYERVLKTISKPLREGEHFDQSLGGVAGFFENMRVNTQELINSNLETEKSIKGTALPIVERLHKEIKHKAKELVHGAEKAAKEVEKARNTTQKHIELLGQHTASFEATGGKANPTDDPYVISRGVIHRLSKQVMEENNQHNDLVAVQTNFETFERHIVQVIHQAMETFNNFTGGQALKVQALHADMLAAAQRIPPDFEWKAFLKRSGDKLANPNEPPRTVESIAFPNMDHPSTKPLIEGSLERKSRNKLSWGYSTGYYVVTPSKFLHEFKDDDNVRRDPTPELSIYLPDAVISVPNGEKFTVKGKDRSGGIGGKLAGTSELAFKAHSPAEAQKWFEVIKRAAGTTGPAAVVSATATPASEVANPIEAAAAAGEKPKPTVAVPAPQQQETGITGGETIASPVAGVVYCRRLYSAPFIAYSLSVDADLSTIDPSQDKAKWLVMMNTKRWHQSDVPEARQAVVPSPSLDNASSLRPHL</sequence>
<dbReference type="Gene3D" id="2.30.29.30">
    <property type="entry name" value="Pleckstrin-homology domain (PH domain)/Phosphotyrosine-binding domain (PTB)"/>
    <property type="match status" value="1"/>
</dbReference>
<protein>
    <submittedName>
        <fullName evidence="4">HECT-type ubiquitin ligase-interacting protein cred</fullName>
    </submittedName>
</protein>
<organism evidence="4 5">
    <name type="scientific">Achaetomium macrosporum</name>
    <dbReference type="NCBI Taxonomy" id="79813"/>
    <lineage>
        <taxon>Eukaryota</taxon>
        <taxon>Fungi</taxon>
        <taxon>Dikarya</taxon>
        <taxon>Ascomycota</taxon>
        <taxon>Pezizomycotina</taxon>
        <taxon>Sordariomycetes</taxon>
        <taxon>Sordariomycetidae</taxon>
        <taxon>Sordariales</taxon>
        <taxon>Chaetomiaceae</taxon>
        <taxon>Achaetomium</taxon>
    </lineage>
</organism>
<gene>
    <name evidence="4" type="ORF">C8A03DRAFT_46405</name>
</gene>
<reference evidence="4" key="2">
    <citation type="submission" date="2023-05" db="EMBL/GenBank/DDBJ databases">
        <authorList>
            <consortium name="Lawrence Berkeley National Laboratory"/>
            <person name="Steindorff A."/>
            <person name="Hensen N."/>
            <person name="Bonometti L."/>
            <person name="Westerberg I."/>
            <person name="Brannstrom I.O."/>
            <person name="Guillou S."/>
            <person name="Cros-Aarteil S."/>
            <person name="Calhoun S."/>
            <person name="Haridas S."/>
            <person name="Kuo A."/>
            <person name="Mondo S."/>
            <person name="Pangilinan J."/>
            <person name="Riley R."/>
            <person name="Labutti K."/>
            <person name="Andreopoulos B."/>
            <person name="Lipzen A."/>
            <person name="Chen C."/>
            <person name="Yanf M."/>
            <person name="Daum C."/>
            <person name="Ng V."/>
            <person name="Clum A."/>
            <person name="Ohm R."/>
            <person name="Martin F."/>
            <person name="Silar P."/>
            <person name="Natvig D."/>
            <person name="Lalanne C."/>
            <person name="Gautier V."/>
            <person name="Ament-Velasquez S.L."/>
            <person name="Kruys A."/>
            <person name="Hutchinson M.I."/>
            <person name="Powell A.J."/>
            <person name="Barry K."/>
            <person name="Miller A.N."/>
            <person name="Grigoriev I.V."/>
            <person name="Debuchy R."/>
            <person name="Gladieux P."/>
            <person name="Thoren M.H."/>
            <person name="Johannesson H."/>
        </authorList>
    </citation>
    <scope>NUCLEOTIDE SEQUENCE</scope>
    <source>
        <strain evidence="4">CBS 532.94</strain>
    </source>
</reference>
<dbReference type="PROSITE" id="PS50003">
    <property type="entry name" value="PH_DOMAIN"/>
    <property type="match status" value="1"/>
</dbReference>
<dbReference type="InterPro" id="IPR027267">
    <property type="entry name" value="AH/BAR_dom_sf"/>
</dbReference>
<dbReference type="Proteomes" id="UP001303760">
    <property type="component" value="Unassembled WGS sequence"/>
</dbReference>
<feature type="region of interest" description="Disordered" evidence="2">
    <location>
        <begin position="537"/>
        <end position="615"/>
    </location>
</feature>
<feature type="domain" description="PH" evidence="3">
    <location>
        <begin position="884"/>
        <end position="993"/>
    </location>
</feature>
<evidence type="ECO:0000313" key="4">
    <source>
        <dbReference type="EMBL" id="KAK4235478.1"/>
    </source>
</evidence>
<dbReference type="InterPro" id="IPR046869">
    <property type="entry name" value="SLM1/RGC1-like_PH"/>
</dbReference>
<feature type="region of interest" description="Disordered" evidence="2">
    <location>
        <begin position="458"/>
        <end position="499"/>
    </location>
</feature>
<dbReference type="SMART" id="SM00233">
    <property type="entry name" value="PH"/>
    <property type="match status" value="1"/>
</dbReference>
<feature type="region of interest" description="Disordered" evidence="2">
    <location>
        <begin position="1102"/>
        <end position="1125"/>
    </location>
</feature>
<dbReference type="InterPro" id="IPR011993">
    <property type="entry name" value="PH-like_dom_sf"/>
</dbReference>
<dbReference type="InterPro" id="IPR001849">
    <property type="entry name" value="PH_domain"/>
</dbReference>
<keyword evidence="5" id="KW-1185">Reference proteome</keyword>
<dbReference type="InterPro" id="IPR014752">
    <property type="entry name" value="Arrestin-like_C"/>
</dbReference>
<dbReference type="Pfam" id="PF20400">
    <property type="entry name" value="BAR_4"/>
    <property type="match status" value="1"/>
</dbReference>
<keyword evidence="4" id="KW-0436">Ligase</keyword>
<dbReference type="EMBL" id="MU860264">
    <property type="protein sequence ID" value="KAK4235478.1"/>
    <property type="molecule type" value="Genomic_DNA"/>
</dbReference>
<dbReference type="SUPFAM" id="SSF81296">
    <property type="entry name" value="E set domains"/>
    <property type="match status" value="1"/>
</dbReference>
<dbReference type="Pfam" id="PF02752">
    <property type="entry name" value="Arrestin_C"/>
    <property type="match status" value="1"/>
</dbReference>
<dbReference type="InterPro" id="IPR011021">
    <property type="entry name" value="Arrestin-like_N"/>
</dbReference>
<dbReference type="PANTHER" id="PTHR31941">
    <property type="entry name" value="CYTOSKELETAL SIGNALING PROTEIN SLM1"/>
    <property type="match status" value="1"/>
</dbReference>
<dbReference type="InterPro" id="IPR046868">
    <property type="entry name" value="BAR_4"/>
</dbReference>
<proteinExistence type="predicted"/>
<name>A0AAN7C6T4_9PEZI</name>
<dbReference type="InterPro" id="IPR043453">
    <property type="entry name" value="Slm1_PH"/>
</dbReference>
<keyword evidence="1" id="KW-0597">Phosphoprotein</keyword>
<reference evidence="4" key="1">
    <citation type="journal article" date="2023" name="Mol. Phylogenet. Evol.">
        <title>Genome-scale phylogeny and comparative genomics of the fungal order Sordariales.</title>
        <authorList>
            <person name="Hensen N."/>
            <person name="Bonometti L."/>
            <person name="Westerberg I."/>
            <person name="Brannstrom I.O."/>
            <person name="Guillou S."/>
            <person name="Cros-Aarteil S."/>
            <person name="Calhoun S."/>
            <person name="Haridas S."/>
            <person name="Kuo A."/>
            <person name="Mondo S."/>
            <person name="Pangilinan J."/>
            <person name="Riley R."/>
            <person name="LaButti K."/>
            <person name="Andreopoulos B."/>
            <person name="Lipzen A."/>
            <person name="Chen C."/>
            <person name="Yan M."/>
            <person name="Daum C."/>
            <person name="Ng V."/>
            <person name="Clum A."/>
            <person name="Steindorff A."/>
            <person name="Ohm R.A."/>
            <person name="Martin F."/>
            <person name="Silar P."/>
            <person name="Natvig D.O."/>
            <person name="Lalanne C."/>
            <person name="Gautier V."/>
            <person name="Ament-Velasquez S.L."/>
            <person name="Kruys A."/>
            <person name="Hutchinson M.I."/>
            <person name="Powell A.J."/>
            <person name="Barry K."/>
            <person name="Miller A.N."/>
            <person name="Grigoriev I.V."/>
            <person name="Debuchy R."/>
            <person name="Gladieux P."/>
            <person name="Hiltunen Thoren M."/>
            <person name="Johannesson H."/>
        </authorList>
    </citation>
    <scope>NUCLEOTIDE SEQUENCE</scope>
    <source>
        <strain evidence="4">CBS 532.94</strain>
    </source>
</reference>
<feature type="compositionally biased region" description="Polar residues" evidence="2">
    <location>
        <begin position="550"/>
        <end position="560"/>
    </location>
</feature>
<evidence type="ECO:0000256" key="1">
    <source>
        <dbReference type="ARBA" id="ARBA00022553"/>
    </source>
</evidence>
<dbReference type="InterPro" id="IPR011022">
    <property type="entry name" value="Arrestin_C-like"/>
</dbReference>
<feature type="compositionally biased region" description="Low complexity" evidence="2">
    <location>
        <begin position="562"/>
        <end position="580"/>
    </location>
</feature>
<evidence type="ECO:0000313" key="5">
    <source>
        <dbReference type="Proteomes" id="UP001303760"/>
    </source>
</evidence>
<feature type="compositionally biased region" description="Polar residues" evidence="2">
    <location>
        <begin position="589"/>
        <end position="601"/>
    </location>
</feature>
<dbReference type="Gene3D" id="1.20.1270.60">
    <property type="entry name" value="Arfaptin homology (AH) domain/BAR domain"/>
    <property type="match status" value="1"/>
</dbReference>
<accession>A0AAN7C6T4</accession>
<evidence type="ECO:0000259" key="3">
    <source>
        <dbReference type="PROSITE" id="PS50003"/>
    </source>
</evidence>
<dbReference type="GO" id="GO:0016874">
    <property type="term" value="F:ligase activity"/>
    <property type="evidence" value="ECO:0007669"/>
    <property type="project" value="UniProtKB-KW"/>
</dbReference>
<dbReference type="SUPFAM" id="SSF50729">
    <property type="entry name" value="PH domain-like"/>
    <property type="match status" value="1"/>
</dbReference>
<dbReference type="Gene3D" id="2.60.40.640">
    <property type="match status" value="1"/>
</dbReference>
<dbReference type="Pfam" id="PF20399">
    <property type="entry name" value="PH_20"/>
    <property type="match status" value="1"/>
</dbReference>
<dbReference type="InterPro" id="IPR014756">
    <property type="entry name" value="Ig_E-set"/>
</dbReference>
<feature type="compositionally biased region" description="Polar residues" evidence="2">
    <location>
        <begin position="1114"/>
        <end position="1125"/>
    </location>
</feature>
<comment type="caution">
    <text evidence="4">The sequence shown here is derived from an EMBL/GenBank/DDBJ whole genome shotgun (WGS) entry which is preliminary data.</text>
</comment>
<dbReference type="AlphaFoldDB" id="A0AAN7C6T4"/>
<dbReference type="CDD" id="cd13311">
    <property type="entry name" value="PH_Slm1"/>
    <property type="match status" value="1"/>
</dbReference>
<dbReference type="Pfam" id="PF00339">
    <property type="entry name" value="Arrestin_N"/>
    <property type="match status" value="1"/>
</dbReference>